<evidence type="ECO:0000313" key="1">
    <source>
        <dbReference type="EMBL" id="XBU17298.1"/>
    </source>
</evidence>
<keyword evidence="1" id="KW-0614">Plasmid</keyword>
<accession>A0AAU7T238</accession>
<gene>
    <name evidence="1" type="ORF">ABJ384_14985</name>
</gene>
<sequence length="52" mass="6121">MMTLEKTKKRGRPAQLLQVAELHAFVEYLLEKDPRTDLLLVKSMGKEYLQIF</sequence>
<proteinExistence type="predicted"/>
<reference evidence="1" key="1">
    <citation type="submission" date="2024-06" db="EMBL/GenBank/DDBJ databases">
        <authorList>
            <person name="Song Z."/>
        </authorList>
    </citation>
    <scope>NUCLEOTIDE SEQUENCE</scope>
    <source>
        <strain evidence="1">A1-4-2</strain>
        <plasmid evidence="1">unnamed1</plasmid>
    </source>
</reference>
<protein>
    <submittedName>
        <fullName evidence="1">Uncharacterized protein</fullName>
    </submittedName>
</protein>
<name>A0AAU7T238_9GAMM</name>
<dbReference type="RefSeq" id="WP_349929909.1">
    <property type="nucleotide sequence ID" value="NZ_CP157982.1"/>
</dbReference>
<dbReference type="AlphaFoldDB" id="A0AAU7T238"/>
<dbReference type="EMBL" id="CP157982">
    <property type="protein sequence ID" value="XBU17298.1"/>
    <property type="molecule type" value="Genomic_DNA"/>
</dbReference>
<organism evidence="1">
    <name type="scientific">Acinetobacter sp. A1-4-2</name>
    <dbReference type="NCBI Taxonomy" id="3156489"/>
    <lineage>
        <taxon>Bacteria</taxon>
        <taxon>Pseudomonadati</taxon>
        <taxon>Pseudomonadota</taxon>
        <taxon>Gammaproteobacteria</taxon>
        <taxon>Moraxellales</taxon>
        <taxon>Moraxellaceae</taxon>
        <taxon>Acinetobacter</taxon>
    </lineage>
</organism>
<geneLocation type="plasmid" evidence="1">
    <name>unnamed1</name>
</geneLocation>